<dbReference type="Gene3D" id="1.10.10.10">
    <property type="entry name" value="Winged helix-like DNA-binding domain superfamily/Winged helix DNA-binding domain"/>
    <property type="match status" value="2"/>
</dbReference>
<dbReference type="Proteomes" id="UP000799753">
    <property type="component" value="Unassembled WGS sequence"/>
</dbReference>
<evidence type="ECO:0000313" key="13">
    <source>
        <dbReference type="EMBL" id="KAF2640619.1"/>
    </source>
</evidence>
<accession>A0A6A6RYI9</accession>
<comment type="function">
    <text evidence="7 8">DNA-dependent RNA polymerase catalyzes the transcription of DNA into RNA using the four ribonucleoside triphosphates as substrates. Specific core component of RNA polymerase III which synthesizes small RNAs, such as 5S rRNA and tRNAs.</text>
</comment>
<comment type="similarity">
    <text evidence="2 8">Belongs to the RNA polymerase beta chain family.</text>
</comment>
<dbReference type="InterPro" id="IPR036388">
    <property type="entry name" value="WH-like_DNA-bd_sf"/>
</dbReference>
<sequence>MSYTQRETPVLAELCTFLVQDHYGELAGRVYSILARYGRQSLQQMVRNSYLNRRQVSLGLATLVQTHVIFHSSAVAPLSIYEIDWQQSYNLVRLGKVVKLVEDRFGKNASTVIGNLLEHGHTRIGDLKSALFPPQEQDDEDDEVVNGTGKRKRSNGTANGVNGVNGTSNGATDADADAESGSLKTVEEYYDAVETLMRNGWVMKVEPTQYLGPGDYHQIAEDRARQELWGGDNPSGTKAKKELTSHTLRHKRATRDAWSECPQFVPRKSKEQANKRVKVNGANGWAAGGDDGAFSSKLEELPIRVNPEKIAVAMRTEQLVRLVEQRLGYITARIYQVMLQSIETEIARCFEEWPEPIDLSDIERNGAVPPTLHLVTAHDVERQTKDLDICEGLDPHAVSKITGHHLDKSANLEDPVDPSTLGHHERLQLVHAHIELLSKDPFHFVTWHSRAGHSQWHVEFDGIAKNLIQQEIENTVSARKPQFGLKLIRALQRKGKLDERQACIAMMMSANDIRGVVNDLTVQGFVQTQEIPKVERREAKHSLHLIWYDRQRAREKLLHDTYKGMIRILQRIAWEKEKVQVVLSKAERTDVVGKEVKYLQSDELIQLNKWKNSEEKLLLQLAREDDLVAVLRDFYGPLISA</sequence>
<evidence type="ECO:0000256" key="4">
    <source>
        <dbReference type="ARBA" id="ARBA00022478"/>
    </source>
</evidence>
<organism evidence="13 14">
    <name type="scientific">Massarina eburnea CBS 473.64</name>
    <dbReference type="NCBI Taxonomy" id="1395130"/>
    <lineage>
        <taxon>Eukaryota</taxon>
        <taxon>Fungi</taxon>
        <taxon>Dikarya</taxon>
        <taxon>Ascomycota</taxon>
        <taxon>Pezizomycotina</taxon>
        <taxon>Dothideomycetes</taxon>
        <taxon>Pleosporomycetidae</taxon>
        <taxon>Pleosporales</taxon>
        <taxon>Massarineae</taxon>
        <taxon>Massarinaceae</taxon>
        <taxon>Massarina</taxon>
    </lineage>
</organism>
<gene>
    <name evidence="13" type="ORF">P280DRAFT_507269</name>
</gene>
<keyword evidence="14" id="KW-1185">Reference proteome</keyword>
<evidence type="ECO:0000259" key="12">
    <source>
        <dbReference type="Pfam" id="PF22536"/>
    </source>
</evidence>
<evidence type="ECO:0000256" key="6">
    <source>
        <dbReference type="ARBA" id="ARBA00023242"/>
    </source>
</evidence>
<dbReference type="InterPro" id="IPR039748">
    <property type="entry name" value="RPC3"/>
</dbReference>
<reference evidence="13" key="1">
    <citation type="journal article" date="2020" name="Stud. Mycol.">
        <title>101 Dothideomycetes genomes: a test case for predicting lifestyles and emergence of pathogens.</title>
        <authorList>
            <person name="Haridas S."/>
            <person name="Albert R."/>
            <person name="Binder M."/>
            <person name="Bloem J."/>
            <person name="Labutti K."/>
            <person name="Salamov A."/>
            <person name="Andreopoulos B."/>
            <person name="Baker S."/>
            <person name="Barry K."/>
            <person name="Bills G."/>
            <person name="Bluhm B."/>
            <person name="Cannon C."/>
            <person name="Castanera R."/>
            <person name="Culley D."/>
            <person name="Daum C."/>
            <person name="Ezra D."/>
            <person name="Gonzalez J."/>
            <person name="Henrissat B."/>
            <person name="Kuo A."/>
            <person name="Liang C."/>
            <person name="Lipzen A."/>
            <person name="Lutzoni F."/>
            <person name="Magnuson J."/>
            <person name="Mondo S."/>
            <person name="Nolan M."/>
            <person name="Ohm R."/>
            <person name="Pangilinan J."/>
            <person name="Park H.-J."/>
            <person name="Ramirez L."/>
            <person name="Alfaro M."/>
            <person name="Sun H."/>
            <person name="Tritt A."/>
            <person name="Yoshinaga Y."/>
            <person name="Zwiers L.-H."/>
            <person name="Turgeon B."/>
            <person name="Goodwin S."/>
            <person name="Spatafora J."/>
            <person name="Crous P."/>
            <person name="Grigoriev I."/>
        </authorList>
    </citation>
    <scope>NUCLEOTIDE SEQUENCE</scope>
    <source>
        <strain evidence="13">CBS 473.64</strain>
    </source>
</reference>
<evidence type="ECO:0000256" key="3">
    <source>
        <dbReference type="ARBA" id="ARBA00011206"/>
    </source>
</evidence>
<evidence type="ECO:0000256" key="1">
    <source>
        <dbReference type="ARBA" id="ARBA00004123"/>
    </source>
</evidence>
<dbReference type="AlphaFoldDB" id="A0A6A6RYI9"/>
<evidence type="ECO:0000313" key="14">
    <source>
        <dbReference type="Proteomes" id="UP000799753"/>
    </source>
</evidence>
<dbReference type="GO" id="GO:0003697">
    <property type="term" value="F:single-stranded DNA binding"/>
    <property type="evidence" value="ECO:0007669"/>
    <property type="project" value="UniProtKB-UniRule"/>
</dbReference>
<evidence type="ECO:0000256" key="8">
    <source>
        <dbReference type="RuleBase" id="RU367076"/>
    </source>
</evidence>
<comment type="subcellular location">
    <subcellularLocation>
        <location evidence="1 8">Nucleus</location>
    </subcellularLocation>
</comment>
<feature type="domain" description="DNA-directed RNA polymerase III subunit RPC3 winged-helix" evidence="12">
    <location>
        <begin position="472"/>
        <end position="545"/>
    </location>
</feature>
<dbReference type="PANTHER" id="PTHR12949">
    <property type="entry name" value="RNA POLYMERASE III DNA DIRECTED -RELATED"/>
    <property type="match status" value="1"/>
</dbReference>
<dbReference type="Pfam" id="PF22536">
    <property type="entry name" value="WHD_POLR3C"/>
    <property type="match status" value="1"/>
</dbReference>
<dbReference type="InterPro" id="IPR008806">
    <property type="entry name" value="RNA_pol_III_Rpc82_C"/>
</dbReference>
<evidence type="ECO:0000259" key="11">
    <source>
        <dbReference type="Pfam" id="PF08221"/>
    </source>
</evidence>
<keyword evidence="6 8" id="KW-0539">Nucleus</keyword>
<protein>
    <recommendedName>
        <fullName evidence="8">DNA-directed RNA polymerase III subunit RPC3</fullName>
        <shortName evidence="8">RNA polymerase III subunit C3</shortName>
    </recommendedName>
</protein>
<dbReference type="GO" id="GO:0005666">
    <property type="term" value="C:RNA polymerase III complex"/>
    <property type="evidence" value="ECO:0007669"/>
    <property type="project" value="UniProtKB-UniRule"/>
</dbReference>
<feature type="compositionally biased region" description="Low complexity" evidence="9">
    <location>
        <begin position="155"/>
        <end position="171"/>
    </location>
</feature>
<evidence type="ECO:0000256" key="9">
    <source>
        <dbReference type="SAM" id="MobiDB-lite"/>
    </source>
</evidence>
<keyword evidence="5 8" id="KW-0804">Transcription</keyword>
<dbReference type="OrthoDB" id="272392at2759"/>
<evidence type="ECO:0000256" key="7">
    <source>
        <dbReference type="ARBA" id="ARBA00025127"/>
    </source>
</evidence>
<evidence type="ECO:0000256" key="2">
    <source>
        <dbReference type="ARBA" id="ARBA00006835"/>
    </source>
</evidence>
<dbReference type="InterPro" id="IPR055207">
    <property type="entry name" value="POLR3C_WHD"/>
</dbReference>
<name>A0A6A6RYI9_9PLEO</name>
<keyword evidence="4 8" id="KW-0240">DNA-directed RNA polymerase</keyword>
<feature type="region of interest" description="Disordered" evidence="9">
    <location>
        <begin position="130"/>
        <end position="182"/>
    </location>
</feature>
<dbReference type="PANTHER" id="PTHR12949:SF0">
    <property type="entry name" value="DNA-DIRECTED RNA POLYMERASE III SUBUNIT RPC3"/>
    <property type="match status" value="1"/>
</dbReference>
<evidence type="ECO:0000259" key="10">
    <source>
        <dbReference type="Pfam" id="PF05645"/>
    </source>
</evidence>
<comment type="subunit">
    <text evidence="3 8">Component of the RNA polymerase III (Pol III) complex consisting of 17 subunits.</text>
</comment>
<dbReference type="Pfam" id="PF08221">
    <property type="entry name" value="HTH_9"/>
    <property type="match status" value="1"/>
</dbReference>
<dbReference type="InterPro" id="IPR013197">
    <property type="entry name" value="RNA_pol_III_RPC82-rel_HTH"/>
</dbReference>
<dbReference type="EMBL" id="MU006784">
    <property type="protein sequence ID" value="KAF2640619.1"/>
    <property type="molecule type" value="Genomic_DNA"/>
</dbReference>
<evidence type="ECO:0000256" key="5">
    <source>
        <dbReference type="ARBA" id="ARBA00023163"/>
    </source>
</evidence>
<feature type="domain" description="RNA polymerase III Rpc82 C -terminal" evidence="10">
    <location>
        <begin position="194"/>
        <end position="467"/>
    </location>
</feature>
<dbReference type="Pfam" id="PF05645">
    <property type="entry name" value="RNA_pol_Rpc82"/>
    <property type="match status" value="1"/>
</dbReference>
<dbReference type="GO" id="GO:0006351">
    <property type="term" value="P:DNA-templated transcription"/>
    <property type="evidence" value="ECO:0007669"/>
    <property type="project" value="InterPro"/>
</dbReference>
<proteinExistence type="inferred from homology"/>
<feature type="domain" description="RNA polymerase III subunit RPC82-related helix-turn-helix" evidence="11">
    <location>
        <begin position="13"/>
        <end position="70"/>
    </location>
</feature>